<gene>
    <name evidence="2" type="ORF">NSJP_1184</name>
</gene>
<organism evidence="2 3">
    <name type="scientific">Nitrospira japonica</name>
    <dbReference type="NCBI Taxonomy" id="1325564"/>
    <lineage>
        <taxon>Bacteria</taxon>
        <taxon>Pseudomonadati</taxon>
        <taxon>Nitrospirota</taxon>
        <taxon>Nitrospiria</taxon>
        <taxon>Nitrospirales</taxon>
        <taxon>Nitrospiraceae</taxon>
        <taxon>Nitrospira</taxon>
    </lineage>
</organism>
<protein>
    <submittedName>
        <fullName evidence="2">Uncharacterized protein</fullName>
    </submittedName>
</protein>
<dbReference type="EMBL" id="LT828648">
    <property type="protein sequence ID" value="SLM47356.1"/>
    <property type="molecule type" value="Genomic_DNA"/>
</dbReference>
<feature type="transmembrane region" description="Helical" evidence="1">
    <location>
        <begin position="67"/>
        <end position="83"/>
    </location>
</feature>
<keyword evidence="1" id="KW-0812">Transmembrane</keyword>
<name>A0A1W1I2W3_9BACT</name>
<keyword evidence="1" id="KW-1133">Transmembrane helix</keyword>
<feature type="transmembrane region" description="Helical" evidence="1">
    <location>
        <begin position="35"/>
        <end position="55"/>
    </location>
</feature>
<dbReference type="InterPro" id="IPR046027">
    <property type="entry name" value="DUF5985"/>
</dbReference>
<dbReference type="Proteomes" id="UP000192042">
    <property type="component" value="Chromosome I"/>
</dbReference>
<dbReference type="AlphaFoldDB" id="A0A1W1I2W3"/>
<evidence type="ECO:0000313" key="3">
    <source>
        <dbReference type="Proteomes" id="UP000192042"/>
    </source>
</evidence>
<keyword evidence="1" id="KW-0472">Membrane</keyword>
<reference evidence="2 3" key="1">
    <citation type="submission" date="2017-03" db="EMBL/GenBank/DDBJ databases">
        <authorList>
            <person name="Afonso C.L."/>
            <person name="Miller P.J."/>
            <person name="Scott M.A."/>
            <person name="Spackman E."/>
            <person name="Goraichik I."/>
            <person name="Dimitrov K.M."/>
            <person name="Suarez D.L."/>
            <person name="Swayne D.E."/>
        </authorList>
    </citation>
    <scope>NUCLEOTIDE SEQUENCE [LARGE SCALE GENOMIC DNA]</scope>
    <source>
        <strain evidence="2">Genome sequencing of Nitrospira japonica strain NJ11</strain>
    </source>
</reference>
<dbReference type="Pfam" id="PF19447">
    <property type="entry name" value="DUF5985"/>
    <property type="match status" value="1"/>
</dbReference>
<sequence>MGMMIYGLCALTSFLCAWLLLQAYARTAYKLLLWTGMFFVVSTVNNLLLMIDKIVFPVTIDLSIPRYLIAFLALGVLFRGLIFEEE</sequence>
<dbReference type="OrthoDB" id="5295794at2"/>
<dbReference type="STRING" id="1325564.NSJP_1184"/>
<evidence type="ECO:0000313" key="2">
    <source>
        <dbReference type="EMBL" id="SLM47356.1"/>
    </source>
</evidence>
<proteinExistence type="predicted"/>
<dbReference type="KEGG" id="nja:NSJP_1184"/>
<keyword evidence="3" id="KW-1185">Reference proteome</keyword>
<accession>A0A1W1I2W3</accession>
<evidence type="ECO:0000256" key="1">
    <source>
        <dbReference type="SAM" id="Phobius"/>
    </source>
</evidence>